<dbReference type="AlphaFoldDB" id="A0A8S3U338"/>
<organism evidence="1 2">
    <name type="scientific">Mytilus edulis</name>
    <name type="common">Blue mussel</name>
    <dbReference type="NCBI Taxonomy" id="6550"/>
    <lineage>
        <taxon>Eukaryota</taxon>
        <taxon>Metazoa</taxon>
        <taxon>Spiralia</taxon>
        <taxon>Lophotrochozoa</taxon>
        <taxon>Mollusca</taxon>
        <taxon>Bivalvia</taxon>
        <taxon>Autobranchia</taxon>
        <taxon>Pteriomorphia</taxon>
        <taxon>Mytilida</taxon>
        <taxon>Mytiloidea</taxon>
        <taxon>Mytilidae</taxon>
        <taxon>Mytilinae</taxon>
        <taxon>Mytilus</taxon>
    </lineage>
</organism>
<dbReference type="EMBL" id="CAJPWZ010002556">
    <property type="protein sequence ID" value="CAG2240378.1"/>
    <property type="molecule type" value="Genomic_DNA"/>
</dbReference>
<dbReference type="InterPro" id="IPR036691">
    <property type="entry name" value="Endo/exonu/phosph_ase_sf"/>
</dbReference>
<dbReference type="InterPro" id="IPR051055">
    <property type="entry name" value="PIF1_helicase"/>
</dbReference>
<evidence type="ECO:0000313" key="2">
    <source>
        <dbReference type="Proteomes" id="UP000683360"/>
    </source>
</evidence>
<dbReference type="OrthoDB" id="6098332at2759"/>
<protein>
    <submittedName>
        <fullName evidence="1">Uncharacterized protein</fullName>
    </submittedName>
</protein>
<comment type="caution">
    <text evidence="1">The sequence shown here is derived from an EMBL/GenBank/DDBJ whole genome shotgun (WGS) entry which is preliminary data.</text>
</comment>
<dbReference type="Proteomes" id="UP000683360">
    <property type="component" value="Unassembled WGS sequence"/>
</dbReference>
<sequence length="399" mass="45733">MFELHTIMRQAENKSFAELLNRVREGKQTTEDIDELKGQGIAVDSEDYPWDAPHLFTTNERVDSYNCTIIHRSPNPVYSIKAKDKFVGSAPPSMKTKILETFKNSKNQTKQLSTILEVSVGVHYEITVNLDTSDGLINGASCKMVKVELTDASFFASGKLWVQFNDPEIGKQLRKDSRRFYKSCHKKEWTPLEPIDKSVRKEMERLRENPVQPSLQLLYKIEQSDMKLCFLNASSMSRHIDDIRCDNSVSATNIACFAEIRFHKKDSINETSLPGFKQYRQDENSSDVTNNTNRLAFQNNKQKENSSGKATRPVHGLAVYSKEDFVKEYPLNKTYKTIEVTVVKTELLPNVVILVVYKPPKTDVKDLCHVLLSLHHQYVQDSEAIILEDFNVDWQKQSA</sequence>
<dbReference type="PANTHER" id="PTHR47642:SF8">
    <property type="entry name" value="ATP-DEPENDENT DNA HELICASE"/>
    <property type="match status" value="1"/>
</dbReference>
<accession>A0A8S3U338</accession>
<proteinExistence type="predicted"/>
<reference evidence="1" key="1">
    <citation type="submission" date="2021-03" db="EMBL/GenBank/DDBJ databases">
        <authorList>
            <person name="Bekaert M."/>
        </authorList>
    </citation>
    <scope>NUCLEOTIDE SEQUENCE</scope>
</reference>
<dbReference type="PANTHER" id="PTHR47642">
    <property type="entry name" value="ATP-DEPENDENT DNA HELICASE"/>
    <property type="match status" value="1"/>
</dbReference>
<gene>
    <name evidence="1" type="ORF">MEDL_52671</name>
</gene>
<name>A0A8S3U338_MYTED</name>
<dbReference type="Gene3D" id="3.60.10.10">
    <property type="entry name" value="Endonuclease/exonuclease/phosphatase"/>
    <property type="match status" value="1"/>
</dbReference>
<evidence type="ECO:0000313" key="1">
    <source>
        <dbReference type="EMBL" id="CAG2240378.1"/>
    </source>
</evidence>
<keyword evidence="2" id="KW-1185">Reference proteome</keyword>